<reference evidence="2 3" key="1">
    <citation type="submission" date="2015-12" db="EMBL/GenBank/DDBJ databases">
        <title>Complete genome sequence of Pseudoalteromonas rubra SCSIO 6842, harboring a conjugative plasmid.</title>
        <authorList>
            <person name="Li B."/>
            <person name="Wang X."/>
        </authorList>
    </citation>
    <scope>NUCLEOTIDE SEQUENCE [LARGE SCALE GENOMIC DNA]</scope>
    <source>
        <strain evidence="2 3">SCSIO 6842</strain>
    </source>
</reference>
<dbReference type="PANTHER" id="PTHR42957:SF1">
    <property type="entry name" value="HELICASE MJ1565-RELATED"/>
    <property type="match status" value="1"/>
</dbReference>
<dbReference type="InterPro" id="IPR002789">
    <property type="entry name" value="HerA_central"/>
</dbReference>
<dbReference type="InterPro" id="IPR027417">
    <property type="entry name" value="P-loop_NTPase"/>
</dbReference>
<dbReference type="KEGG" id="prr:AT705_11830"/>
<dbReference type="InterPro" id="IPR008571">
    <property type="entry name" value="HerA-like"/>
</dbReference>
<proteinExistence type="predicted"/>
<name>A0A0U3GFE0_9GAMM</name>
<dbReference type="EMBL" id="CP013611">
    <property type="protein sequence ID" value="ALU43578.1"/>
    <property type="molecule type" value="Genomic_DNA"/>
</dbReference>
<dbReference type="Pfam" id="PF01935">
    <property type="entry name" value="DUF87"/>
    <property type="match status" value="1"/>
</dbReference>
<dbReference type="PANTHER" id="PTHR42957">
    <property type="entry name" value="HELICASE MJ1565-RELATED"/>
    <property type="match status" value="1"/>
</dbReference>
<sequence>MNKHITNLLGSEDKLLKLLGLPPRGNLVGYVYSMDFSEALVLTNDSFKETVAGVPHNSFLVATSLNPSNISVATELDREVILLRVLGPSKLPTDEDFIRTRIEHNQRRTSDEVFANDRLDGLDVLTHSELQAGGLRCRILGTFYIDNGELRLGSDIENYMSTSRMRVFKPRDEALSTIVNHVNEEVKKKALEEARKSGFGALPTAIEIGTVRYTSTSRLHRAKTENLVPVNIQPTDFLARRTAILGMTRTGKSNTLKTTVSSVAMSAAKDSTAVGQIIFDINGEYANVNQQDDGSSIADVFHEDVIRYRGMHSSDSSVRDLRNNFYEQPDIGLNIIQDILRDENITAGDMRILVSSISLDQLPDDASESEKSRFNRLMVAFKALMFSKGFQAPKGYKVFLTVSKEVRRQILEQNYSEVVIELEERLGKKPSQSELNEEAERFFPDYKNGVSLNEFVKFFTDARSADKKIRKEYEVAEREFKTKGTKIPNGVWPSLRSKKAGDDWLDDNLKALCNLIVGKNETDMPIRVKSYLGPIADYHSVSRSTEVEAEIYEYLVSGKIVILDLSVGSEMVRKAMALRIARHILTSSMARFHKNEPLSNIVIYVEEAHNLIGKKDDLTGVWPRIAKEGAKAKIAFVYATQEPSSIHPNILANTENWFVTHLNNEDELRALGKFYDFSDFHESLKTAQDVGFARIKTLSSPFVVPTQINRFTPLELEQEYKTIKQRGGV</sequence>
<dbReference type="Gene3D" id="3.40.50.300">
    <property type="entry name" value="P-loop containing nucleotide triphosphate hydrolases"/>
    <property type="match status" value="2"/>
</dbReference>
<evidence type="ECO:0000259" key="1">
    <source>
        <dbReference type="Pfam" id="PF01935"/>
    </source>
</evidence>
<dbReference type="SUPFAM" id="SSF52540">
    <property type="entry name" value="P-loop containing nucleoside triphosphate hydrolases"/>
    <property type="match status" value="1"/>
</dbReference>
<evidence type="ECO:0000313" key="3">
    <source>
        <dbReference type="Proteomes" id="UP000069015"/>
    </source>
</evidence>
<organism evidence="2 3">
    <name type="scientific">Pseudoalteromonas rubra</name>
    <dbReference type="NCBI Taxonomy" id="43658"/>
    <lineage>
        <taxon>Bacteria</taxon>
        <taxon>Pseudomonadati</taxon>
        <taxon>Pseudomonadota</taxon>
        <taxon>Gammaproteobacteria</taxon>
        <taxon>Alteromonadales</taxon>
        <taxon>Pseudoalteromonadaceae</taxon>
        <taxon>Pseudoalteromonas</taxon>
    </lineage>
</organism>
<evidence type="ECO:0000313" key="2">
    <source>
        <dbReference type="EMBL" id="ALU43578.1"/>
    </source>
</evidence>
<gene>
    <name evidence="2" type="ORF">AT705_11830</name>
</gene>
<dbReference type="Proteomes" id="UP000069015">
    <property type="component" value="Chromosome 1"/>
</dbReference>
<dbReference type="AlphaFoldDB" id="A0A0U3GFE0"/>
<protein>
    <submittedName>
        <fullName evidence="2">ATPase</fullName>
    </submittedName>
</protein>
<accession>A0A0U3GFE0</accession>
<dbReference type="RefSeq" id="WP_058796744.1">
    <property type="nucleotide sequence ID" value="NZ_CP013611.1"/>
</dbReference>
<feature type="domain" description="Helicase HerA central" evidence="1">
    <location>
        <begin position="207"/>
        <end position="315"/>
    </location>
</feature>